<dbReference type="InterPro" id="IPR009045">
    <property type="entry name" value="Zn_M74/Hedgehog-like"/>
</dbReference>
<reference evidence="2" key="1">
    <citation type="journal article" date="2021" name="Proc. Natl. Acad. Sci. U.S.A.">
        <title>A Catalog of Tens of Thousands of Viruses from Human Metagenomes Reveals Hidden Associations with Chronic Diseases.</title>
        <authorList>
            <person name="Tisza M.J."/>
            <person name="Buck C.B."/>
        </authorList>
    </citation>
    <scope>NUCLEOTIDE SEQUENCE</scope>
    <source>
        <strain evidence="2">Ct3yx7</strain>
    </source>
</reference>
<organism evidence="2">
    <name type="scientific">Siphoviridae sp. ct3yx7</name>
    <dbReference type="NCBI Taxonomy" id="2825326"/>
    <lineage>
        <taxon>Viruses</taxon>
        <taxon>Duplodnaviria</taxon>
        <taxon>Heunggongvirae</taxon>
        <taxon>Uroviricota</taxon>
        <taxon>Caudoviricetes</taxon>
    </lineage>
</organism>
<accession>A0A8S5P454</accession>
<evidence type="ECO:0000259" key="1">
    <source>
        <dbReference type="Pfam" id="PF08291"/>
    </source>
</evidence>
<dbReference type="Gene3D" id="3.30.1380.10">
    <property type="match status" value="1"/>
</dbReference>
<protein>
    <submittedName>
        <fullName evidence="2">Peptidase</fullName>
    </submittedName>
</protein>
<dbReference type="Pfam" id="PF08291">
    <property type="entry name" value="Peptidase_M15_3"/>
    <property type="match status" value="1"/>
</dbReference>
<name>A0A8S5P454_9CAUD</name>
<evidence type="ECO:0000313" key="2">
    <source>
        <dbReference type="EMBL" id="DAE01794.1"/>
    </source>
</evidence>
<proteinExistence type="predicted"/>
<dbReference type="SUPFAM" id="SSF55166">
    <property type="entry name" value="Hedgehog/DD-peptidase"/>
    <property type="match status" value="1"/>
</dbReference>
<feature type="domain" description="Peptidase M15A C-terminal" evidence="1">
    <location>
        <begin position="14"/>
        <end position="113"/>
    </location>
</feature>
<dbReference type="EMBL" id="BK015332">
    <property type="protein sequence ID" value="DAE01794.1"/>
    <property type="molecule type" value="Genomic_DNA"/>
</dbReference>
<sequence length="120" mass="13954">MHYTEARWSGKWPNFTPKEIACKCCGEIVVDEASMDALQRLRDMWGEPLVINCGHRCFRHNKEVGGVAHSQHLTLAFDVRMPKERHTAFIKLARKCGFRGIGHRGYENFVHLDMGLEREW</sequence>
<dbReference type="InterPro" id="IPR013230">
    <property type="entry name" value="Peptidase_M15A_C"/>
</dbReference>